<dbReference type="EMBL" id="BGPR01067152">
    <property type="protein sequence ID" value="GBO41463.1"/>
    <property type="molecule type" value="Genomic_DNA"/>
</dbReference>
<evidence type="ECO:0000313" key="4">
    <source>
        <dbReference type="Proteomes" id="UP000499080"/>
    </source>
</evidence>
<accession>A0A4Y2WWT3</accession>
<dbReference type="EMBL" id="BGPR01067155">
    <property type="protein sequence ID" value="GBO41465.1"/>
    <property type="molecule type" value="Genomic_DNA"/>
</dbReference>
<gene>
    <name evidence="1" type="ORF">AVEN_117530_1</name>
    <name evidence="3" type="ORF">AVEN_153825_1</name>
    <name evidence="2" type="ORF">AVEN_6774_1</name>
</gene>
<protein>
    <submittedName>
        <fullName evidence="1">Uncharacterized protein</fullName>
    </submittedName>
</protein>
<dbReference type="Proteomes" id="UP000499080">
    <property type="component" value="Unassembled WGS sequence"/>
</dbReference>
<reference evidence="1 4" key="1">
    <citation type="journal article" date="2019" name="Sci. Rep.">
        <title>Orb-weaving spider Araneus ventricosus genome elucidates the spidroin gene catalogue.</title>
        <authorList>
            <person name="Kono N."/>
            <person name="Nakamura H."/>
            <person name="Ohtoshi R."/>
            <person name="Moran D.A.P."/>
            <person name="Shinohara A."/>
            <person name="Yoshida Y."/>
            <person name="Fujiwara M."/>
            <person name="Mori M."/>
            <person name="Tomita M."/>
            <person name="Arakawa K."/>
        </authorList>
    </citation>
    <scope>NUCLEOTIDE SEQUENCE [LARGE SCALE GENOMIC DNA]</scope>
</reference>
<comment type="caution">
    <text evidence="1">The sequence shown here is derived from an EMBL/GenBank/DDBJ whole genome shotgun (WGS) entry which is preliminary data.</text>
</comment>
<name>A0A4Y2WWT3_ARAVE</name>
<organism evidence="1 4">
    <name type="scientific">Araneus ventricosus</name>
    <name type="common">Orbweaver spider</name>
    <name type="synonym">Epeira ventricosa</name>
    <dbReference type="NCBI Taxonomy" id="182803"/>
    <lineage>
        <taxon>Eukaryota</taxon>
        <taxon>Metazoa</taxon>
        <taxon>Ecdysozoa</taxon>
        <taxon>Arthropoda</taxon>
        <taxon>Chelicerata</taxon>
        <taxon>Arachnida</taxon>
        <taxon>Araneae</taxon>
        <taxon>Araneomorphae</taxon>
        <taxon>Entelegynae</taxon>
        <taxon>Araneoidea</taxon>
        <taxon>Araneidae</taxon>
        <taxon>Araneus</taxon>
    </lineage>
</organism>
<dbReference type="AlphaFoldDB" id="A0A4Y2WWT3"/>
<dbReference type="EMBL" id="BGPR01066848">
    <property type="protein sequence ID" value="GBO41276.1"/>
    <property type="molecule type" value="Genomic_DNA"/>
</dbReference>
<sequence length="105" mass="12285">MSTRYFIPCNLHTSDNSEYIEAITITLDISWRPSIQAQSLQSLQKKFTENTNHFEAINIDNLLATVYGGRKFFRDHQESEPYEYQSQSSAKNTVAKNKKIYFLLR</sequence>
<evidence type="ECO:0000313" key="2">
    <source>
        <dbReference type="EMBL" id="GBO41463.1"/>
    </source>
</evidence>
<keyword evidence="4" id="KW-1185">Reference proteome</keyword>
<proteinExistence type="predicted"/>
<evidence type="ECO:0000313" key="1">
    <source>
        <dbReference type="EMBL" id="GBO41276.1"/>
    </source>
</evidence>
<evidence type="ECO:0000313" key="3">
    <source>
        <dbReference type="EMBL" id="GBO41465.1"/>
    </source>
</evidence>